<reference evidence="1" key="1">
    <citation type="submission" date="2015-07" db="EMBL/GenBank/DDBJ databases">
        <title>Adaptation to a free-living lifestyle via gene acquisitions in the diplomonad Trepomonas sp. PC1.</title>
        <authorList>
            <person name="Xu F."/>
            <person name="Jerlstrom-Hultqvist J."/>
            <person name="Kolisko M."/>
            <person name="Simpson A.G.B."/>
            <person name="Roger A.J."/>
            <person name="Svard S.G."/>
            <person name="Andersson J.O."/>
        </authorList>
    </citation>
    <scope>NUCLEOTIDE SEQUENCE</scope>
    <source>
        <strain evidence="1">PC1</strain>
    </source>
</reference>
<evidence type="ECO:0000313" key="1">
    <source>
        <dbReference type="EMBL" id="JAP93033.1"/>
    </source>
</evidence>
<dbReference type="InterPro" id="IPR053139">
    <property type="entry name" value="Surface_bspA-like"/>
</dbReference>
<dbReference type="Gene3D" id="3.80.10.10">
    <property type="entry name" value="Ribonuclease Inhibitor"/>
    <property type="match status" value="2"/>
</dbReference>
<dbReference type="SUPFAM" id="SSF52058">
    <property type="entry name" value="L domain-like"/>
    <property type="match status" value="2"/>
</dbReference>
<feature type="non-terminal residue" evidence="1">
    <location>
        <position position="1"/>
    </location>
</feature>
<dbReference type="PANTHER" id="PTHR45661">
    <property type="entry name" value="SURFACE ANTIGEN"/>
    <property type="match status" value="1"/>
</dbReference>
<dbReference type="InterPro" id="IPR032675">
    <property type="entry name" value="LRR_dom_sf"/>
</dbReference>
<organism evidence="1">
    <name type="scientific">Trepomonas sp. PC1</name>
    <dbReference type="NCBI Taxonomy" id="1076344"/>
    <lineage>
        <taxon>Eukaryota</taxon>
        <taxon>Metamonada</taxon>
        <taxon>Diplomonadida</taxon>
        <taxon>Hexamitidae</taxon>
        <taxon>Hexamitinae</taxon>
        <taxon>Trepomonas</taxon>
    </lineage>
</organism>
<sequence length="449" mass="51662">QNSKILKIHNTLILLKSAISAENLIQFNKRQIFFVIAPYCQIIKSRCFFGFKNLRYIWFPSLIRIEESAFTSCYSLFKVDSSKVTDIMDSTFSNCFSLSQVNLDNVQNIGSYAFSSCYAFQILKARKLQQLKSIHLCDCNQLFYINCENLSQCDNSLNNKKLQFVRTPKLKNMFDDQTAYFCKETVVNNGQYKVLDPFPDINEFTLVEPSQQQLIKSVYFNYEQHDQYGTVFISSLRLIPQISQNIRGLVLSQVQEFAIEQFIEHSSLLFVHCPNVHTIGEGAFRCCQSMRRFYSQKLKIVGKKSFFACLSLSYISTKNIIQIGESAFGCCQSLVSLTFAKLEHLTSSAFERCQGLLQLIVPSLLSIDSNVFACCDDTVDVVSQFQPENQIRKCNFRTKPQKFQELLIGSFIERADFRQTIKKQNTLAKTIKVTKKFIKEQIEAGQVQK</sequence>
<name>A0A146K895_9EUKA</name>
<dbReference type="AlphaFoldDB" id="A0A146K895"/>
<accession>A0A146K895</accession>
<dbReference type="EMBL" id="GDID01003573">
    <property type="protein sequence ID" value="JAP93033.1"/>
    <property type="molecule type" value="Transcribed_RNA"/>
</dbReference>
<protein>
    <submittedName>
        <fullName evidence="1">Leucine rich repeats-containing protein</fullName>
    </submittedName>
</protein>
<dbReference type="PANTHER" id="PTHR45661:SF3">
    <property type="entry name" value="IG-LIKE DOMAIN-CONTAINING PROTEIN"/>
    <property type="match status" value="1"/>
</dbReference>
<dbReference type="InterPro" id="IPR026906">
    <property type="entry name" value="LRR_5"/>
</dbReference>
<proteinExistence type="predicted"/>
<dbReference type="Pfam" id="PF13306">
    <property type="entry name" value="LRR_5"/>
    <property type="match status" value="2"/>
</dbReference>
<gene>
    <name evidence="1" type="ORF">TPC1_14830</name>
</gene>